<dbReference type="GO" id="GO:0008270">
    <property type="term" value="F:zinc ion binding"/>
    <property type="evidence" value="ECO:0007669"/>
    <property type="project" value="UniProtKB-KW"/>
</dbReference>
<evidence type="ECO:0000259" key="2">
    <source>
        <dbReference type="PROSITE" id="PS50119"/>
    </source>
</evidence>
<dbReference type="InterPro" id="IPR000315">
    <property type="entry name" value="Znf_B-box"/>
</dbReference>
<gene>
    <name evidence="3" type="ORF">MGAL_10B057822</name>
</gene>
<keyword evidence="1" id="KW-0862">Zinc</keyword>
<name>A0A8B6FQB2_MYTGA</name>
<evidence type="ECO:0000256" key="1">
    <source>
        <dbReference type="PROSITE-ProRule" id="PRU00024"/>
    </source>
</evidence>
<dbReference type="AlphaFoldDB" id="A0A8B6FQB2"/>
<reference evidence="3" key="1">
    <citation type="submission" date="2018-11" db="EMBL/GenBank/DDBJ databases">
        <authorList>
            <person name="Alioto T."/>
            <person name="Alioto T."/>
        </authorList>
    </citation>
    <scope>NUCLEOTIDE SEQUENCE</scope>
</reference>
<keyword evidence="4" id="KW-1185">Reference proteome</keyword>
<dbReference type="SUPFAM" id="SSF50952">
    <property type="entry name" value="Soluble quinoprotein glucose dehydrogenase"/>
    <property type="match status" value="1"/>
</dbReference>
<evidence type="ECO:0000313" key="3">
    <source>
        <dbReference type="EMBL" id="VDI52724.1"/>
    </source>
</evidence>
<keyword evidence="1" id="KW-0863">Zinc-finger</keyword>
<dbReference type="Gene3D" id="3.30.160.60">
    <property type="entry name" value="Classic Zinc Finger"/>
    <property type="match status" value="1"/>
</dbReference>
<dbReference type="EMBL" id="UYJE01007210">
    <property type="protein sequence ID" value="VDI52724.1"/>
    <property type="molecule type" value="Genomic_DNA"/>
</dbReference>
<evidence type="ECO:0000313" key="4">
    <source>
        <dbReference type="Proteomes" id="UP000596742"/>
    </source>
</evidence>
<protein>
    <recommendedName>
        <fullName evidence="2">B box-type domain-containing protein</fullName>
    </recommendedName>
</protein>
<dbReference type="Pfam" id="PF00643">
    <property type="entry name" value="zf-B_box"/>
    <property type="match status" value="1"/>
</dbReference>
<dbReference type="InterPro" id="IPR011041">
    <property type="entry name" value="Quinoprot_gluc/sorb_DH_b-prop"/>
</dbReference>
<comment type="caution">
    <text evidence="3">The sequence shown here is derived from an EMBL/GenBank/DDBJ whole genome shotgun (WGS) entry which is preliminary data.</text>
</comment>
<accession>A0A8B6FQB2</accession>
<dbReference type="OrthoDB" id="290975at2759"/>
<dbReference type="Proteomes" id="UP000596742">
    <property type="component" value="Unassembled WGS sequence"/>
</dbReference>
<dbReference type="SUPFAM" id="SSF57845">
    <property type="entry name" value="B-box zinc-binding domain"/>
    <property type="match status" value="1"/>
</dbReference>
<proteinExistence type="predicted"/>
<sequence>MSMSSTCIEHTSEEIRFYCKECNVFVCDDCVSGQGKHIKCNKIKLSEYGAKNKQILIENVEEITNKNLPRLKETLELAAKVKESFNKSADENITEIRSKTQVIETILHELQEETIRQIDESRQQANMKFDDFLDRHQNRYNKLVQITEKVQQQKSDIQSSDVVKFDSEMKKILHVEHGSESIPKLEPPCFEINEQYLTKAFYQDFFLCNNIKDEDKTESCTYKKGLEEPNSSLDYIEPVSSTKETNSVINMKGEDTNYDENSSDIYVSNSANKGETKLRCSVVHNKDLNYKIIKSFKCENAVTLIVPKTNVYEAWIIGVGISEVNLKQTPQSTTLLARIDGEPFTAGKSQKHGLLIGLKNKKTIKVLQASTGTLRRTVDVCKLVPHINAHAQHLSAICTVSTPAEKEKDIAVLLRDYQVTGSKEKGAVIRWYSSKKLKTNDLNISNDVEIENPVYIEEFTNGNICITCAPDDKSSWIQLLDKHGNHKIRYPTKDEKSVGENIVYSFIGAGFLRDGRITILDRVSFRQHLLDANGKLIKIDQYQNQPSSFAVDLYDNIWIGFDDGTIQVMEYKDGWYEDIEIND</sequence>
<feature type="domain" description="B box-type" evidence="2">
    <location>
        <begin position="2"/>
        <end position="45"/>
    </location>
</feature>
<keyword evidence="1" id="KW-0479">Metal-binding</keyword>
<organism evidence="3 4">
    <name type="scientific">Mytilus galloprovincialis</name>
    <name type="common">Mediterranean mussel</name>
    <dbReference type="NCBI Taxonomy" id="29158"/>
    <lineage>
        <taxon>Eukaryota</taxon>
        <taxon>Metazoa</taxon>
        <taxon>Spiralia</taxon>
        <taxon>Lophotrochozoa</taxon>
        <taxon>Mollusca</taxon>
        <taxon>Bivalvia</taxon>
        <taxon>Autobranchia</taxon>
        <taxon>Pteriomorphia</taxon>
        <taxon>Mytilida</taxon>
        <taxon>Mytiloidea</taxon>
        <taxon>Mytilidae</taxon>
        <taxon>Mytilinae</taxon>
        <taxon>Mytilus</taxon>
    </lineage>
</organism>
<dbReference type="PROSITE" id="PS50119">
    <property type="entry name" value="ZF_BBOX"/>
    <property type="match status" value="1"/>
</dbReference>